<keyword evidence="3" id="KW-0862">Zinc</keyword>
<dbReference type="InterPro" id="IPR013083">
    <property type="entry name" value="Znf_RING/FYVE/PHD"/>
</dbReference>
<feature type="compositionally biased region" description="Low complexity" evidence="4">
    <location>
        <begin position="641"/>
        <end position="664"/>
    </location>
</feature>
<feature type="compositionally biased region" description="Basic and acidic residues" evidence="4">
    <location>
        <begin position="501"/>
        <end position="518"/>
    </location>
</feature>
<protein>
    <submittedName>
        <fullName evidence="6">ISWI one complex protein 2</fullName>
    </submittedName>
</protein>
<evidence type="ECO:0000259" key="5">
    <source>
        <dbReference type="SMART" id="SM00249"/>
    </source>
</evidence>
<reference evidence="6 7" key="1">
    <citation type="journal article" date="2012" name="Eukaryot. Cell">
        <title>Draft genome sequence of Wickerhamomyces ciferrii NRRL Y-1031 F-60-10.</title>
        <authorList>
            <person name="Schneider J."/>
            <person name="Andrea H."/>
            <person name="Blom J."/>
            <person name="Jaenicke S."/>
            <person name="Ruckert C."/>
            <person name="Schorsch C."/>
            <person name="Szczepanowski R."/>
            <person name="Farwick M."/>
            <person name="Goesmann A."/>
            <person name="Puhler A."/>
            <person name="Schaffer S."/>
            <person name="Tauch A."/>
            <person name="Kohler T."/>
            <person name="Brinkrolf K."/>
        </authorList>
    </citation>
    <scope>NUCLEOTIDE SEQUENCE [LARGE SCALE GENOMIC DNA]</scope>
    <source>
        <strain evidence="7">ATCC 14091 / BCRC 22168 / CBS 111 / JCM 3599 / NBRC 0793 / NRRL Y-1031 F-60-10</strain>
    </source>
</reference>
<organism evidence="6 7">
    <name type="scientific">Wickerhamomyces ciferrii (strain ATCC 14091 / BCRC 22168 / CBS 111 / JCM 3599 / NBRC 0793 / NRRL Y-1031 F-60-10)</name>
    <name type="common">Yeast</name>
    <name type="synonym">Pichia ciferrii</name>
    <dbReference type="NCBI Taxonomy" id="1206466"/>
    <lineage>
        <taxon>Eukaryota</taxon>
        <taxon>Fungi</taxon>
        <taxon>Dikarya</taxon>
        <taxon>Ascomycota</taxon>
        <taxon>Saccharomycotina</taxon>
        <taxon>Saccharomycetes</taxon>
        <taxon>Phaffomycetales</taxon>
        <taxon>Wickerhamomycetaceae</taxon>
        <taxon>Wickerhamomyces</taxon>
    </lineage>
</organism>
<feature type="compositionally biased region" description="Polar residues" evidence="4">
    <location>
        <begin position="609"/>
        <end position="634"/>
    </location>
</feature>
<keyword evidence="1" id="KW-0479">Metal-binding</keyword>
<dbReference type="eggNOG" id="ENOG502RATP">
    <property type="taxonomic scope" value="Eukaryota"/>
</dbReference>
<sequence length="708" mass="83008">MSRSSKTATPVSDNHPANKLTFIDEEIKIQLQKTPFQLVIEAANYQQQLKEVRNDWKYAFVLQWLYLFRGAIRLSGEPFNVDLIEEELVGLSEPSLLNKIATNLLSVTLGAKVNNIEDFGYKTMYLLGEKTNLLGNEDHPIDFESLSLLNKFEIFYLLIFEIQYSDNFRKQVEKYEKENELRIEPIFEINDESFFLLSDNRIYSRILNGYPKLNIPRKFKNAKLIQDPEVEFPEIEPNFQWKLIANGIYEIHDFLKSIEKDKKYKPLFLNIKEYINIIAQDDLNRRRKVLKRKREQQLTELVSNRKRSSRLQEREEQLKLEKEQREAQEARDREEQAKIKLAKKVKSKENSIKREFEEKLRNLSSSRRTTVFGDSNYQVGPKPADMELGEGEWLFECYCGVRELNYDDGGKLISCERCFRWQHLKCQDRLIQQELIKNSNEFLICNWCKQDLEKQVELKLEQEQLQRQKEFEEKQRLKELQKQKDEELKLQLIEEERKRKEEYELERERRTQERERLRAYGITSQTQSPDPIDHQTQAQPQTSIVQSHSNNGEFKNHSNLPIMGSFHTIPKPSAPQVSQAPVVEQASHVEQNTNPSQVQLQPQPTQQQNGNSISNEQPVSTENQKPEQSINPTPEHSEAKPQQPQQPQVEQPQQTQQAEQQHQPGSITTPIPATKTLSPQNPENQTTSTSEKITESPSRSFSIQNILQ</sequence>
<comment type="caution">
    <text evidence="6">The sequence shown here is derived from an EMBL/GenBank/DDBJ whole genome shotgun (WGS) entry which is preliminary data.</text>
</comment>
<evidence type="ECO:0000313" key="7">
    <source>
        <dbReference type="Proteomes" id="UP000009328"/>
    </source>
</evidence>
<keyword evidence="7" id="KW-1185">Reference proteome</keyword>
<feature type="region of interest" description="Disordered" evidence="4">
    <location>
        <begin position="501"/>
        <end position="708"/>
    </location>
</feature>
<dbReference type="HOGENOM" id="CLU_389900_0_0_1"/>
<dbReference type="EMBL" id="CAIF01000266">
    <property type="protein sequence ID" value="CCH46733.1"/>
    <property type="molecule type" value="Genomic_DNA"/>
</dbReference>
<dbReference type="InterPro" id="IPR001965">
    <property type="entry name" value="Znf_PHD"/>
</dbReference>
<gene>
    <name evidence="6" type="ORF">BN7_6331</name>
</gene>
<evidence type="ECO:0000313" key="6">
    <source>
        <dbReference type="EMBL" id="CCH46733.1"/>
    </source>
</evidence>
<dbReference type="Proteomes" id="UP000009328">
    <property type="component" value="Unassembled WGS sequence"/>
</dbReference>
<evidence type="ECO:0000256" key="3">
    <source>
        <dbReference type="ARBA" id="ARBA00022833"/>
    </source>
</evidence>
<dbReference type="SMART" id="SM00249">
    <property type="entry name" value="PHD"/>
    <property type="match status" value="1"/>
</dbReference>
<dbReference type="Gene3D" id="3.30.40.10">
    <property type="entry name" value="Zinc/RING finger domain, C3HC4 (zinc finger)"/>
    <property type="match status" value="1"/>
</dbReference>
<evidence type="ECO:0000256" key="2">
    <source>
        <dbReference type="ARBA" id="ARBA00022771"/>
    </source>
</evidence>
<dbReference type="InParanoid" id="K0L017"/>
<dbReference type="AlphaFoldDB" id="K0L017"/>
<evidence type="ECO:0000256" key="1">
    <source>
        <dbReference type="ARBA" id="ARBA00022723"/>
    </source>
</evidence>
<feature type="region of interest" description="Disordered" evidence="4">
    <location>
        <begin position="312"/>
        <end position="334"/>
    </location>
</feature>
<keyword evidence="2" id="KW-0863">Zinc-finger</keyword>
<evidence type="ECO:0000256" key="4">
    <source>
        <dbReference type="SAM" id="MobiDB-lite"/>
    </source>
</evidence>
<feature type="compositionally biased region" description="Polar residues" evidence="4">
    <location>
        <begin position="665"/>
        <end position="708"/>
    </location>
</feature>
<feature type="domain" description="Zinc finger PHD-type" evidence="5">
    <location>
        <begin position="396"/>
        <end position="449"/>
    </location>
</feature>
<name>K0L017_WICCF</name>
<feature type="compositionally biased region" description="Polar residues" evidence="4">
    <location>
        <begin position="522"/>
        <end position="559"/>
    </location>
</feature>
<feature type="compositionally biased region" description="Low complexity" evidence="4">
    <location>
        <begin position="595"/>
        <end position="608"/>
    </location>
</feature>
<dbReference type="STRING" id="1206466.K0L017"/>
<dbReference type="GO" id="GO:0008270">
    <property type="term" value="F:zinc ion binding"/>
    <property type="evidence" value="ECO:0007669"/>
    <property type="project" value="UniProtKB-KW"/>
</dbReference>
<dbReference type="InterPro" id="IPR011011">
    <property type="entry name" value="Znf_FYVE_PHD"/>
</dbReference>
<dbReference type="SUPFAM" id="SSF57903">
    <property type="entry name" value="FYVE/PHD zinc finger"/>
    <property type="match status" value="1"/>
</dbReference>
<proteinExistence type="predicted"/>
<accession>K0L017</accession>